<keyword evidence="6" id="KW-0545">Nucleotide biosynthesis</keyword>
<dbReference type="OrthoDB" id="425602at2759"/>
<proteinExistence type="inferred from homology"/>
<dbReference type="GO" id="GO:0005739">
    <property type="term" value="C:mitochondrion"/>
    <property type="evidence" value="ECO:0007669"/>
    <property type="project" value="TreeGrafter"/>
</dbReference>
<name>A0A7M7KR54_VARDE</name>
<dbReference type="GeneID" id="111253771"/>
<evidence type="ECO:0000256" key="3">
    <source>
        <dbReference type="ARBA" id="ARBA00012980"/>
    </source>
</evidence>
<dbReference type="EC" id="2.7.4.9" evidence="3"/>
<dbReference type="InterPro" id="IPR018095">
    <property type="entry name" value="Thymidylate_kin_CS"/>
</dbReference>
<dbReference type="InterPro" id="IPR039430">
    <property type="entry name" value="Thymidylate_kin-like_dom"/>
</dbReference>
<sequence length="230" mass="26137">MSRLQLHLLNLFGAWRTMCSNGVSSRGALIVLEGLDRVGKSTQCFQVVEKLNKMGKRAEAWRFPDRTTPLGKVIGDYLLNATDMDDRSIHLLFSANRWEKRAEMLDKLKKGITLVIDRYAFSGVAFSSAKPGLSIEWCRQPDVGLPKPDLVCFLHASQEVLKTRGGYGTERYEYENFQAVVAERYLELVDDTWVLVDATSTTDDITKNLLKIIQEKTIHLPEEIGKLWLD</sequence>
<evidence type="ECO:0000256" key="9">
    <source>
        <dbReference type="ARBA" id="ARBA00022840"/>
    </source>
</evidence>
<dbReference type="FunCoup" id="A0A7M7KR54">
    <property type="interactions" value="1455"/>
</dbReference>
<dbReference type="PANTHER" id="PTHR10344">
    <property type="entry name" value="THYMIDYLATE KINASE"/>
    <property type="match status" value="1"/>
</dbReference>
<keyword evidence="12" id="KW-1185">Reference proteome</keyword>
<dbReference type="SUPFAM" id="SSF52540">
    <property type="entry name" value="P-loop containing nucleoside triphosphate hydrolases"/>
    <property type="match status" value="1"/>
</dbReference>
<dbReference type="KEGG" id="vde:111253771"/>
<evidence type="ECO:0000256" key="8">
    <source>
        <dbReference type="ARBA" id="ARBA00022777"/>
    </source>
</evidence>
<evidence type="ECO:0000256" key="1">
    <source>
        <dbReference type="ARBA" id="ARBA00004992"/>
    </source>
</evidence>
<evidence type="ECO:0000259" key="10">
    <source>
        <dbReference type="Pfam" id="PF02223"/>
    </source>
</evidence>
<dbReference type="Pfam" id="PF02223">
    <property type="entry name" value="Thymidylate_kin"/>
    <property type="match status" value="1"/>
</dbReference>
<dbReference type="RefSeq" id="XP_022669445.1">
    <property type="nucleotide sequence ID" value="XM_022813710.1"/>
</dbReference>
<dbReference type="PROSITE" id="PS01331">
    <property type="entry name" value="THYMIDYLATE_KINASE"/>
    <property type="match status" value="1"/>
</dbReference>
<keyword evidence="7" id="KW-0547">Nucleotide-binding</keyword>
<dbReference type="PANTHER" id="PTHR10344:SF1">
    <property type="entry name" value="THYMIDYLATE KINASE"/>
    <property type="match status" value="1"/>
</dbReference>
<organism evidence="11 12">
    <name type="scientific">Varroa destructor</name>
    <name type="common">Honeybee mite</name>
    <dbReference type="NCBI Taxonomy" id="109461"/>
    <lineage>
        <taxon>Eukaryota</taxon>
        <taxon>Metazoa</taxon>
        <taxon>Ecdysozoa</taxon>
        <taxon>Arthropoda</taxon>
        <taxon>Chelicerata</taxon>
        <taxon>Arachnida</taxon>
        <taxon>Acari</taxon>
        <taxon>Parasitiformes</taxon>
        <taxon>Mesostigmata</taxon>
        <taxon>Gamasina</taxon>
        <taxon>Dermanyssoidea</taxon>
        <taxon>Varroidae</taxon>
        <taxon>Varroa</taxon>
    </lineage>
</organism>
<evidence type="ECO:0000313" key="11">
    <source>
        <dbReference type="EnsemblMetazoa" id="XP_022669445"/>
    </source>
</evidence>
<keyword evidence="9" id="KW-0067">ATP-binding</keyword>
<dbReference type="FunFam" id="3.40.50.300:FF:000679">
    <property type="entry name" value="Thymidylate kinase"/>
    <property type="match status" value="1"/>
</dbReference>
<protein>
    <recommendedName>
        <fullName evidence="4">Thymidylate kinase</fullName>
        <ecNumber evidence="3">2.7.4.9</ecNumber>
    </recommendedName>
</protein>
<keyword evidence="8" id="KW-0418">Kinase</keyword>
<dbReference type="GO" id="GO:0006233">
    <property type="term" value="P:dTDP biosynthetic process"/>
    <property type="evidence" value="ECO:0007669"/>
    <property type="project" value="InterPro"/>
</dbReference>
<keyword evidence="5" id="KW-0808">Transferase</keyword>
<dbReference type="NCBIfam" id="TIGR00041">
    <property type="entry name" value="DTMP_kinase"/>
    <property type="match status" value="1"/>
</dbReference>
<dbReference type="GO" id="GO:0005524">
    <property type="term" value="F:ATP binding"/>
    <property type="evidence" value="ECO:0007669"/>
    <property type="project" value="UniProtKB-KW"/>
</dbReference>
<dbReference type="GO" id="GO:0005829">
    <property type="term" value="C:cytosol"/>
    <property type="evidence" value="ECO:0007669"/>
    <property type="project" value="TreeGrafter"/>
</dbReference>
<evidence type="ECO:0000256" key="6">
    <source>
        <dbReference type="ARBA" id="ARBA00022727"/>
    </source>
</evidence>
<dbReference type="CDD" id="cd01672">
    <property type="entry name" value="TMPK"/>
    <property type="match status" value="1"/>
</dbReference>
<dbReference type="Proteomes" id="UP000594260">
    <property type="component" value="Unplaced"/>
</dbReference>
<dbReference type="AlphaFoldDB" id="A0A7M7KR54"/>
<feature type="domain" description="Thymidylate kinase-like" evidence="10">
    <location>
        <begin position="32"/>
        <end position="207"/>
    </location>
</feature>
<reference evidence="11" key="1">
    <citation type="submission" date="2021-01" db="UniProtKB">
        <authorList>
            <consortium name="EnsemblMetazoa"/>
        </authorList>
    </citation>
    <scope>IDENTIFICATION</scope>
</reference>
<accession>A0A7M7KR54</accession>
<evidence type="ECO:0000256" key="7">
    <source>
        <dbReference type="ARBA" id="ARBA00022741"/>
    </source>
</evidence>
<dbReference type="HAMAP" id="MF_00165">
    <property type="entry name" value="Thymidylate_kinase"/>
    <property type="match status" value="1"/>
</dbReference>
<dbReference type="GO" id="GO:0006227">
    <property type="term" value="P:dUDP biosynthetic process"/>
    <property type="evidence" value="ECO:0007669"/>
    <property type="project" value="TreeGrafter"/>
</dbReference>
<evidence type="ECO:0000313" key="12">
    <source>
        <dbReference type="Proteomes" id="UP000594260"/>
    </source>
</evidence>
<dbReference type="GO" id="GO:0004550">
    <property type="term" value="F:nucleoside diphosphate kinase activity"/>
    <property type="evidence" value="ECO:0007669"/>
    <property type="project" value="TreeGrafter"/>
</dbReference>
<evidence type="ECO:0000256" key="4">
    <source>
        <dbReference type="ARBA" id="ARBA00017144"/>
    </source>
</evidence>
<dbReference type="InterPro" id="IPR027417">
    <property type="entry name" value="P-loop_NTPase"/>
</dbReference>
<comment type="pathway">
    <text evidence="1">Pyrimidine metabolism; dTTP biosynthesis.</text>
</comment>
<dbReference type="OMA" id="YWHQFDA"/>
<dbReference type="GO" id="GO:0004798">
    <property type="term" value="F:dTMP kinase activity"/>
    <property type="evidence" value="ECO:0007669"/>
    <property type="project" value="UniProtKB-EC"/>
</dbReference>
<comment type="similarity">
    <text evidence="2">Belongs to the thymidylate kinase family.</text>
</comment>
<dbReference type="Gene3D" id="3.40.50.300">
    <property type="entry name" value="P-loop containing nucleotide triphosphate hydrolases"/>
    <property type="match status" value="1"/>
</dbReference>
<evidence type="ECO:0000256" key="2">
    <source>
        <dbReference type="ARBA" id="ARBA00009776"/>
    </source>
</evidence>
<dbReference type="InParanoid" id="A0A7M7KR54"/>
<dbReference type="EnsemblMetazoa" id="XM_022813710">
    <property type="protein sequence ID" value="XP_022669445"/>
    <property type="gene ID" value="LOC111253771"/>
</dbReference>
<dbReference type="GO" id="GO:0006235">
    <property type="term" value="P:dTTP biosynthetic process"/>
    <property type="evidence" value="ECO:0007669"/>
    <property type="project" value="TreeGrafter"/>
</dbReference>
<evidence type="ECO:0000256" key="5">
    <source>
        <dbReference type="ARBA" id="ARBA00022679"/>
    </source>
</evidence>
<dbReference type="GO" id="GO:0005634">
    <property type="term" value="C:nucleus"/>
    <property type="evidence" value="ECO:0007669"/>
    <property type="project" value="TreeGrafter"/>
</dbReference>
<dbReference type="InterPro" id="IPR018094">
    <property type="entry name" value="Thymidylate_kinase"/>
</dbReference>